<sequence length="109" mass="11583">MHPKNSKTPEVTQLPLTANADFSNTPIDNRGLMVFSVTAGINAEDALQTAKTLSSGLGQICDHMHDSLNMGEMAYCDGMKTLAFVAEAVSALVWSVQRGMTPKAEGAVQ</sequence>
<dbReference type="OrthoDB" id="6890821at2"/>
<accession>A0A9X0JI92</accession>
<organism evidence="1 2">
    <name type="scientific">Pseudomonas lutea</name>
    <dbReference type="NCBI Taxonomy" id="243924"/>
    <lineage>
        <taxon>Bacteria</taxon>
        <taxon>Pseudomonadati</taxon>
        <taxon>Pseudomonadota</taxon>
        <taxon>Gammaproteobacteria</taxon>
        <taxon>Pseudomonadales</taxon>
        <taxon>Pseudomonadaceae</taxon>
        <taxon>Pseudomonas</taxon>
    </lineage>
</organism>
<comment type="caution">
    <text evidence="1">The sequence shown here is derived from an EMBL/GenBank/DDBJ whole genome shotgun (WGS) entry which is preliminary data.</text>
</comment>
<evidence type="ECO:0000313" key="1">
    <source>
        <dbReference type="EMBL" id="KGF63646.1"/>
    </source>
</evidence>
<proteinExistence type="predicted"/>
<protein>
    <recommendedName>
        <fullName evidence="3">DUF3077 domain-containing protein</fullName>
    </recommendedName>
</protein>
<dbReference type="EMBL" id="JRMB01000002">
    <property type="protein sequence ID" value="KGF63646.1"/>
    <property type="molecule type" value="Genomic_DNA"/>
</dbReference>
<reference evidence="1 2" key="1">
    <citation type="submission" date="2014-09" db="EMBL/GenBank/DDBJ databases">
        <title>Genome sequence of Pseudomonas lutea strain DSM 17257T.</title>
        <authorList>
            <person name="Kwak Y."/>
            <person name="Shin J.-H."/>
        </authorList>
    </citation>
    <scope>NUCLEOTIDE SEQUENCE [LARGE SCALE GENOMIC DNA]</scope>
    <source>
        <strain evidence="1 2">DSM 17257</strain>
    </source>
</reference>
<dbReference type="RefSeq" id="WP_037015300.1">
    <property type="nucleotide sequence ID" value="NZ_JRMB01000002.1"/>
</dbReference>
<name>A0A9X0JI92_9PSED</name>
<evidence type="ECO:0008006" key="3">
    <source>
        <dbReference type="Google" id="ProtNLM"/>
    </source>
</evidence>
<dbReference type="Proteomes" id="UP000029719">
    <property type="component" value="Unassembled WGS sequence"/>
</dbReference>
<dbReference type="AlphaFoldDB" id="A0A9X0JI92"/>
<gene>
    <name evidence="1" type="ORF">LT42_17245</name>
</gene>
<evidence type="ECO:0000313" key="2">
    <source>
        <dbReference type="Proteomes" id="UP000029719"/>
    </source>
</evidence>